<dbReference type="SMART" id="SM00401">
    <property type="entry name" value="ZnF_GATA"/>
    <property type="match status" value="1"/>
</dbReference>
<dbReference type="EMBL" id="KE504162">
    <property type="protein sequence ID" value="EPS98753.1"/>
    <property type="molecule type" value="Genomic_DNA"/>
</dbReference>
<evidence type="ECO:0000313" key="5">
    <source>
        <dbReference type="Proteomes" id="UP000015241"/>
    </source>
</evidence>
<dbReference type="GO" id="GO:0043565">
    <property type="term" value="F:sequence-specific DNA binding"/>
    <property type="evidence" value="ECO:0007669"/>
    <property type="project" value="InterPro"/>
</dbReference>
<keyword evidence="1" id="KW-0479">Metal-binding</keyword>
<name>S8E5W9_FOMSC</name>
<dbReference type="Pfam" id="PF00320">
    <property type="entry name" value="GATA"/>
    <property type="match status" value="1"/>
</dbReference>
<dbReference type="GO" id="GO:0008270">
    <property type="term" value="F:zinc ion binding"/>
    <property type="evidence" value="ECO:0007669"/>
    <property type="project" value="UniProtKB-KW"/>
</dbReference>
<protein>
    <recommendedName>
        <fullName evidence="3">GATA-type domain-containing protein</fullName>
    </recommendedName>
</protein>
<dbReference type="CDD" id="cd00202">
    <property type="entry name" value="ZnF_GATA"/>
    <property type="match status" value="1"/>
</dbReference>
<evidence type="ECO:0000313" key="4">
    <source>
        <dbReference type="EMBL" id="EPS98753.1"/>
    </source>
</evidence>
<feature type="compositionally biased region" description="Polar residues" evidence="2">
    <location>
        <begin position="8"/>
        <end position="25"/>
    </location>
</feature>
<keyword evidence="1" id="KW-0862">Zinc</keyword>
<dbReference type="HOGENOM" id="CLU_037436_0_0_1"/>
<gene>
    <name evidence="4" type="ORF">FOMPIDRAFT_1125748</name>
</gene>
<dbReference type="PROSITE" id="PS50114">
    <property type="entry name" value="GATA_ZN_FINGER_2"/>
    <property type="match status" value="1"/>
</dbReference>
<dbReference type="Gene3D" id="3.30.50.10">
    <property type="entry name" value="Erythroid Transcription Factor GATA-1, subunit A"/>
    <property type="match status" value="1"/>
</dbReference>
<dbReference type="eggNOG" id="ENOG502SH20">
    <property type="taxonomic scope" value="Eukaryota"/>
</dbReference>
<proteinExistence type="predicted"/>
<reference evidence="4 5" key="1">
    <citation type="journal article" date="2012" name="Science">
        <title>The Paleozoic origin of enzymatic lignin decomposition reconstructed from 31 fungal genomes.</title>
        <authorList>
            <person name="Floudas D."/>
            <person name="Binder M."/>
            <person name="Riley R."/>
            <person name="Barry K."/>
            <person name="Blanchette R.A."/>
            <person name="Henrissat B."/>
            <person name="Martinez A.T."/>
            <person name="Otillar R."/>
            <person name="Spatafora J.W."/>
            <person name="Yadav J.S."/>
            <person name="Aerts A."/>
            <person name="Benoit I."/>
            <person name="Boyd A."/>
            <person name="Carlson A."/>
            <person name="Copeland A."/>
            <person name="Coutinho P.M."/>
            <person name="de Vries R.P."/>
            <person name="Ferreira P."/>
            <person name="Findley K."/>
            <person name="Foster B."/>
            <person name="Gaskell J."/>
            <person name="Glotzer D."/>
            <person name="Gorecki P."/>
            <person name="Heitman J."/>
            <person name="Hesse C."/>
            <person name="Hori C."/>
            <person name="Igarashi K."/>
            <person name="Jurgens J.A."/>
            <person name="Kallen N."/>
            <person name="Kersten P."/>
            <person name="Kohler A."/>
            <person name="Kuees U."/>
            <person name="Kumar T.K.A."/>
            <person name="Kuo A."/>
            <person name="LaButti K."/>
            <person name="Larrondo L.F."/>
            <person name="Lindquist E."/>
            <person name="Ling A."/>
            <person name="Lombard V."/>
            <person name="Lucas S."/>
            <person name="Lundell T."/>
            <person name="Martin R."/>
            <person name="McLaughlin D.J."/>
            <person name="Morgenstern I."/>
            <person name="Morin E."/>
            <person name="Murat C."/>
            <person name="Nagy L.G."/>
            <person name="Nolan M."/>
            <person name="Ohm R.A."/>
            <person name="Patyshakuliyeva A."/>
            <person name="Rokas A."/>
            <person name="Ruiz-Duenas F.J."/>
            <person name="Sabat G."/>
            <person name="Salamov A."/>
            <person name="Samejima M."/>
            <person name="Schmutz J."/>
            <person name="Slot J.C."/>
            <person name="St John F."/>
            <person name="Stenlid J."/>
            <person name="Sun H."/>
            <person name="Sun S."/>
            <person name="Syed K."/>
            <person name="Tsang A."/>
            <person name="Wiebenga A."/>
            <person name="Young D."/>
            <person name="Pisabarro A."/>
            <person name="Eastwood D.C."/>
            <person name="Martin F."/>
            <person name="Cullen D."/>
            <person name="Grigoriev I.V."/>
            <person name="Hibbett D.S."/>
        </authorList>
    </citation>
    <scope>NUCLEOTIDE SEQUENCE</scope>
    <source>
        <strain evidence="5">FP-58527</strain>
    </source>
</reference>
<feature type="region of interest" description="Disordered" evidence="2">
    <location>
        <begin position="333"/>
        <end position="476"/>
    </location>
</feature>
<feature type="compositionally biased region" description="Low complexity" evidence="2">
    <location>
        <begin position="386"/>
        <end position="422"/>
    </location>
</feature>
<dbReference type="AlphaFoldDB" id="S8E5W9"/>
<dbReference type="SUPFAM" id="SSF57716">
    <property type="entry name" value="Glucocorticoid receptor-like (DNA-binding domain)"/>
    <property type="match status" value="1"/>
</dbReference>
<evidence type="ECO:0000256" key="1">
    <source>
        <dbReference type="PROSITE-ProRule" id="PRU00094"/>
    </source>
</evidence>
<keyword evidence="5" id="KW-1185">Reference proteome</keyword>
<feature type="domain" description="GATA-type" evidence="3">
    <location>
        <begin position="291"/>
        <end position="344"/>
    </location>
</feature>
<dbReference type="STRING" id="743788.S8E5W9"/>
<dbReference type="Proteomes" id="UP000015241">
    <property type="component" value="Unassembled WGS sequence"/>
</dbReference>
<dbReference type="InterPro" id="IPR013088">
    <property type="entry name" value="Znf_NHR/GATA"/>
</dbReference>
<dbReference type="InParanoid" id="S8E5W9"/>
<organism evidence="4 5">
    <name type="scientific">Fomitopsis schrenkii</name>
    <name type="common">Brown rot fungus</name>
    <dbReference type="NCBI Taxonomy" id="2126942"/>
    <lineage>
        <taxon>Eukaryota</taxon>
        <taxon>Fungi</taxon>
        <taxon>Dikarya</taxon>
        <taxon>Basidiomycota</taxon>
        <taxon>Agaricomycotina</taxon>
        <taxon>Agaricomycetes</taxon>
        <taxon>Polyporales</taxon>
        <taxon>Fomitopsis</taxon>
    </lineage>
</organism>
<evidence type="ECO:0000259" key="3">
    <source>
        <dbReference type="PROSITE" id="PS50114"/>
    </source>
</evidence>
<evidence type="ECO:0000256" key="2">
    <source>
        <dbReference type="SAM" id="MobiDB-lite"/>
    </source>
</evidence>
<accession>S8E5W9</accession>
<sequence>MEPLLFDCTSSYSDASTPRTPSPRTSLADDEMHHPFQSSPHYKTSIDLAPPRYIFDPHHDEHGIPPETHTLEAAHMWSAPYPGSYNPPGSRGSLLDELYEPELPEHHHHIPHESYIDHRLRQQTHWGGMPQSAHIDVPLGHGMRHAHDIAMQRRNTFPYVRQDRAEMMYTPPPPFMGSDHDSMSGSPYGSRPSTVYSEPLSMDNSPHLAMCEPLPHAMDEPFAHTVPSPHMPYHDFGIKTEEPTPVIVPSQTGYRPGSGGMHPLPCLAPHNGLLVQHTDDAASKETQYLRRRCFNCHTTEPPSWRRSTLNPGKIVCNKCGLYERTHLRPRPLRFDELRAGSKTRKAPKAPGSSPKAGKVPAMVKKEPREGSEMDNGGMPPQMPRRSSVSSSAGSSVGASSDWDDNVSVYSSGSTPSSSMGSPAAQPYPMRDTNSQSPPLAGSDGGIRLPNAPLNDIVSLQPGSQQHAPRKSATVPMYFPGNQPQGDFYRRGSLPTPHDMQRRPVDVTIPEVTGWQPVPTVDLSPKEAHKAVC</sequence>
<feature type="region of interest" description="Disordered" evidence="2">
    <location>
        <begin position="8"/>
        <end position="42"/>
    </location>
</feature>
<dbReference type="OrthoDB" id="515401at2759"/>
<keyword evidence="1" id="KW-0863">Zinc-finger</keyword>
<dbReference type="InterPro" id="IPR000679">
    <property type="entry name" value="Znf_GATA"/>
</dbReference>
<dbReference type="GO" id="GO:0006355">
    <property type="term" value="P:regulation of DNA-templated transcription"/>
    <property type="evidence" value="ECO:0007669"/>
    <property type="project" value="InterPro"/>
</dbReference>